<dbReference type="Proteomes" id="UP000295188">
    <property type="component" value="Unassembled WGS sequence"/>
</dbReference>
<proteinExistence type="predicted"/>
<dbReference type="AlphaFoldDB" id="A0A4V2URF8"/>
<comment type="caution">
    <text evidence="1">The sequence shown here is derived from an EMBL/GenBank/DDBJ whole genome shotgun (WGS) entry which is preliminary data.</text>
</comment>
<gene>
    <name evidence="1" type="ORF">EDC37_11810</name>
</gene>
<dbReference type="EMBL" id="SMAA01000018">
    <property type="protein sequence ID" value="TCS77142.1"/>
    <property type="molecule type" value="Genomic_DNA"/>
</dbReference>
<name>A0A4V2URF8_9FIRM</name>
<organism evidence="1 2">
    <name type="scientific">Pectinatus cerevisiiphilus</name>
    <dbReference type="NCBI Taxonomy" id="86956"/>
    <lineage>
        <taxon>Bacteria</taxon>
        <taxon>Bacillati</taxon>
        <taxon>Bacillota</taxon>
        <taxon>Negativicutes</taxon>
        <taxon>Selenomonadales</taxon>
        <taxon>Selenomonadaceae</taxon>
        <taxon>Pectinatus</taxon>
    </lineage>
</organism>
<accession>A0A4V2URF8</accession>
<reference evidence="1 2" key="1">
    <citation type="submission" date="2019-03" db="EMBL/GenBank/DDBJ databases">
        <title>Genomic Encyclopedia of Type Strains, Phase IV (KMG-IV): sequencing the most valuable type-strain genomes for metagenomic binning, comparative biology and taxonomic classification.</title>
        <authorList>
            <person name="Goeker M."/>
        </authorList>
    </citation>
    <scope>NUCLEOTIDE SEQUENCE [LARGE SCALE GENOMIC DNA]</scope>
    <source>
        <strain evidence="1 2">DSM 20467</strain>
    </source>
</reference>
<evidence type="ECO:0000313" key="1">
    <source>
        <dbReference type="EMBL" id="TCS77142.1"/>
    </source>
</evidence>
<evidence type="ECO:0000313" key="2">
    <source>
        <dbReference type="Proteomes" id="UP000295188"/>
    </source>
</evidence>
<dbReference type="RefSeq" id="WP_132551079.1">
    <property type="nucleotide sequence ID" value="NZ_SMAA01000018.1"/>
</dbReference>
<sequence length="117" mass="13204">MNNPKVFNQNNLFKKYVNSCVCNVKAAVRLYEESKDLTAPPAPAVLAYICQAHACAKQVQLLAGLLEINQYNNFYASFIELNNVFMRFAATGHNKEDVSAKYDIFIGAFDKLDFERA</sequence>
<protein>
    <submittedName>
        <fullName evidence="1">Uncharacterized protein</fullName>
    </submittedName>
</protein>
<keyword evidence="2" id="KW-1185">Reference proteome</keyword>